<dbReference type="Proteomes" id="UP000007967">
    <property type="component" value="Chromosome"/>
</dbReference>
<dbReference type="InterPro" id="IPR043519">
    <property type="entry name" value="NT_sf"/>
</dbReference>
<dbReference type="eggNOG" id="COG1708">
    <property type="taxonomic scope" value="Bacteria"/>
</dbReference>
<dbReference type="OrthoDB" id="7375008at2"/>
<keyword evidence="2" id="KW-1185">Reference proteome</keyword>
<evidence type="ECO:0000313" key="2">
    <source>
        <dbReference type="Proteomes" id="UP000007967"/>
    </source>
</evidence>
<dbReference type="AlphaFoldDB" id="D2PVI1"/>
<dbReference type="Pfam" id="PF04439">
    <property type="entry name" value="Adenyl_transf"/>
    <property type="match status" value="1"/>
</dbReference>
<reference evidence="2" key="1">
    <citation type="submission" date="2009-09" db="EMBL/GenBank/DDBJ databases">
        <title>The complete genome of Kribbella flavida DSM 17836.</title>
        <authorList>
            <consortium name="US DOE Joint Genome Institute (JGI-PGF)"/>
            <person name="Lucas S."/>
            <person name="Copeland A."/>
            <person name="Lapidus A."/>
            <person name="Glavina del Rio T."/>
            <person name="Dalin E."/>
            <person name="Tice H."/>
            <person name="Bruce D."/>
            <person name="Goodwin L."/>
            <person name="Pitluck S."/>
            <person name="Kyrpides N."/>
            <person name="Mavromatis K."/>
            <person name="Ivanova N."/>
            <person name="Saunders E."/>
            <person name="Brettin T."/>
            <person name="Detter J.C."/>
            <person name="Han C."/>
            <person name="Larimer F."/>
            <person name="Land M."/>
            <person name="Hauser L."/>
            <person name="Markowitz V."/>
            <person name="Cheng J.-F."/>
            <person name="Hugenholtz P."/>
            <person name="Woyke T."/>
            <person name="Wu D."/>
            <person name="Pukall R."/>
            <person name="Klenk H.-P."/>
            <person name="Eisen J.A."/>
        </authorList>
    </citation>
    <scope>NUCLEOTIDE SEQUENCE [LARGE SCALE GENOMIC DNA]</scope>
    <source>
        <strain evidence="2">DSM 17836 / JCM 10339 / NBRC 14399</strain>
    </source>
</reference>
<name>D2PVI1_KRIFD</name>
<dbReference type="Gene3D" id="3.30.460.10">
    <property type="entry name" value="Beta Polymerase, domain 2"/>
    <property type="match status" value="1"/>
</dbReference>
<proteinExistence type="predicted"/>
<evidence type="ECO:0000313" key="1">
    <source>
        <dbReference type="EMBL" id="ADB35221.1"/>
    </source>
</evidence>
<dbReference type="RefSeq" id="WP_012923774.1">
    <property type="nucleotide sequence ID" value="NC_013729.1"/>
</dbReference>
<dbReference type="STRING" id="479435.Kfla_6218"/>
<evidence type="ECO:0008006" key="3">
    <source>
        <dbReference type="Google" id="ProtNLM"/>
    </source>
</evidence>
<sequence>MNRQDLLERITEWLENDERVRGLWVIGSTARGTDDEFSDLDLVAVLADHKLEEFVAGWPALVERSLPLVFHQTMTFGRTTVFNQVVGEDWLRFDLTAGPEDVLRGRSRRTARVVFDRDGLDATLPPTGPIAGPSPEVVGRLVPEFLRVAALLPVALGRRDYVVAASGSTLLRTMLIQLMVESVEVEDRGGALHLSTLLTPEHFHLVESLPPIAATRESAIAVQQACLDAFLPLARDLCHRTAVPWPTDFANAVHRRLAPYFAEQPPR</sequence>
<gene>
    <name evidence="1" type="ordered locus">Kfla_6218</name>
</gene>
<dbReference type="KEGG" id="kfl:Kfla_6218"/>
<dbReference type="InterPro" id="IPR007530">
    <property type="entry name" value="Aminoglycoside_adenylylTfrase"/>
</dbReference>
<dbReference type="HOGENOM" id="CLU_1037762_0_0_11"/>
<protein>
    <recommendedName>
        <fullName evidence="3">DNA polymerase beta domain protein region</fullName>
    </recommendedName>
</protein>
<reference evidence="1 2" key="2">
    <citation type="journal article" date="2010" name="Stand. Genomic Sci.">
        <title>Complete genome sequence of Kribbella flavida type strain (IFO 14399).</title>
        <authorList>
            <person name="Pukall R."/>
            <person name="Lapidus A."/>
            <person name="Glavina Del Rio T."/>
            <person name="Copeland A."/>
            <person name="Tice H."/>
            <person name="Cheng J.-F."/>
            <person name="Lucas S."/>
            <person name="Chen F."/>
            <person name="Nolan M."/>
            <person name="LaButti K."/>
            <person name="Pati A."/>
            <person name="Ivanova N."/>
            <person name="Mavrommatis K."/>
            <person name="Mikhailova N."/>
            <person name="Pitluck S."/>
            <person name="Bruce D."/>
            <person name="Goodwin L."/>
            <person name="Land M."/>
            <person name="Hauser L."/>
            <person name="Chang Y.-J."/>
            <person name="Jeffries C.D."/>
            <person name="Chen A."/>
            <person name="Palaniappan K."/>
            <person name="Chain P."/>
            <person name="Rohde M."/>
            <person name="Goeker M."/>
            <person name="Bristow J."/>
            <person name="Eisen J.A."/>
            <person name="Markowitz V."/>
            <person name="Hugenholtz P."/>
            <person name="Kyrpides N.C."/>
            <person name="Klenk H.-P."/>
            <person name="Brettin T."/>
        </authorList>
    </citation>
    <scope>NUCLEOTIDE SEQUENCE [LARGE SCALE GENOMIC DNA]</scope>
    <source>
        <strain evidence="2">DSM 17836 / JCM 10339 / NBRC 14399</strain>
    </source>
</reference>
<dbReference type="SUPFAM" id="SSF81301">
    <property type="entry name" value="Nucleotidyltransferase"/>
    <property type="match status" value="1"/>
</dbReference>
<accession>D2PVI1</accession>
<dbReference type="EMBL" id="CP001736">
    <property type="protein sequence ID" value="ADB35221.1"/>
    <property type="molecule type" value="Genomic_DNA"/>
</dbReference>
<dbReference type="CDD" id="cd05403">
    <property type="entry name" value="NT_KNTase_like"/>
    <property type="match status" value="1"/>
</dbReference>
<organism evidence="1 2">
    <name type="scientific">Kribbella flavida (strain DSM 17836 / JCM 10339 / NBRC 14399)</name>
    <dbReference type="NCBI Taxonomy" id="479435"/>
    <lineage>
        <taxon>Bacteria</taxon>
        <taxon>Bacillati</taxon>
        <taxon>Actinomycetota</taxon>
        <taxon>Actinomycetes</taxon>
        <taxon>Propionibacteriales</taxon>
        <taxon>Kribbellaceae</taxon>
        <taxon>Kribbella</taxon>
    </lineage>
</organism>